<sequence length="288" mass="32959">MLADFFYKEDKLFTFEKNNDEQRKKERGLRMKRWFAFSMMFIFFCMPTMSEATVKLPPSVIDISKENTYPNPTQNLPYLQPSELAKQLLQSANVKIENPELIRLLNESSISSTPFAIGYEATIYLGQWPLNYESTETSTNWEYQKVNTNFIDNRGGKTAVRLTYRQEMQKQVRGGLTASIPNEEDVKKMMLLTAMKKTNLPLSFSTWIGMGTKKEQAYNVPPKKLGYLYAYAPAVNEKGKVTYGEVYIVLKGKKKSIVVKNVTSQGIGAWIPVQDRLSFAFVASDVPR</sequence>
<accession>B7GFW7</accession>
<dbReference type="STRING" id="491915.Aflv_0325"/>
<evidence type="ECO:0000256" key="1">
    <source>
        <dbReference type="SAM" id="Phobius"/>
    </source>
</evidence>
<proteinExistence type="predicted"/>
<keyword evidence="1" id="KW-0472">Membrane</keyword>
<evidence type="ECO:0000313" key="2">
    <source>
        <dbReference type="EMBL" id="ACJ32709.1"/>
    </source>
</evidence>
<dbReference type="eggNOG" id="ENOG502Z8NK">
    <property type="taxonomic scope" value="Bacteria"/>
</dbReference>
<dbReference type="Proteomes" id="UP000000742">
    <property type="component" value="Chromosome"/>
</dbReference>
<dbReference type="HOGENOM" id="CLU_1092607_0_0_9"/>
<dbReference type="AlphaFoldDB" id="B7GFW7"/>
<protein>
    <submittedName>
        <fullName evidence="2">Uncharacterized conserved protein</fullName>
    </submittedName>
</protein>
<feature type="transmembrane region" description="Helical" evidence="1">
    <location>
        <begin position="33"/>
        <end position="50"/>
    </location>
</feature>
<dbReference type="InterPro" id="IPR025548">
    <property type="entry name" value="YfkD"/>
</dbReference>
<name>B7GFW7_ANOFW</name>
<organism evidence="2 3">
    <name type="scientific">Anoxybacillus flavithermus (strain DSM 21510 / WK1)</name>
    <dbReference type="NCBI Taxonomy" id="491915"/>
    <lineage>
        <taxon>Bacteria</taxon>
        <taxon>Bacillati</taxon>
        <taxon>Bacillota</taxon>
        <taxon>Bacilli</taxon>
        <taxon>Bacillales</taxon>
        <taxon>Anoxybacillaceae</taxon>
        <taxon>Anoxybacillus</taxon>
    </lineage>
</organism>
<dbReference type="EMBL" id="CP000922">
    <property type="protein sequence ID" value="ACJ32709.1"/>
    <property type="molecule type" value="Genomic_DNA"/>
</dbReference>
<keyword evidence="1" id="KW-1133">Transmembrane helix</keyword>
<keyword evidence="1" id="KW-0812">Transmembrane</keyword>
<dbReference type="KEGG" id="afl:Aflv_0325"/>
<gene>
    <name evidence="2" type="ordered locus">Aflv_0325</name>
</gene>
<dbReference type="Pfam" id="PF14167">
    <property type="entry name" value="YfkD"/>
    <property type="match status" value="1"/>
</dbReference>
<reference evidence="2 3" key="1">
    <citation type="journal article" date="2008" name="Genome Biol.">
        <title>Encapsulated in silica: genome, proteome and physiology of the thermophilic bacterium Anoxybacillus flavithermus WK1.</title>
        <authorList>
            <person name="Saw J.H."/>
            <person name="Mountain B.W."/>
            <person name="Feng L."/>
            <person name="Omelchenko M.V."/>
            <person name="Hou S."/>
            <person name="Saito J.A."/>
            <person name="Stott M.B."/>
            <person name="Li D."/>
            <person name="Zhao G."/>
            <person name="Wu J."/>
            <person name="Galperin M.Y."/>
            <person name="Koonin E.V."/>
            <person name="Makarova K.S."/>
            <person name="Wolf Y.I."/>
            <person name="Rigden D.J."/>
            <person name="Dunfield P.F."/>
            <person name="Wang L."/>
            <person name="Alam M."/>
        </authorList>
    </citation>
    <scope>NUCLEOTIDE SEQUENCE [LARGE SCALE GENOMIC DNA]</scope>
    <source>
        <strain evidence="3">DSM 21510 / WK1</strain>
    </source>
</reference>
<evidence type="ECO:0000313" key="3">
    <source>
        <dbReference type="Proteomes" id="UP000000742"/>
    </source>
</evidence>